<dbReference type="InterPro" id="IPR013150">
    <property type="entry name" value="TFIIB_cyclin"/>
</dbReference>
<evidence type="ECO:0000313" key="2">
    <source>
        <dbReference type="EMBL" id="GAG23068.1"/>
    </source>
</evidence>
<dbReference type="EMBL" id="BARS01031874">
    <property type="protein sequence ID" value="GAG23068.1"/>
    <property type="molecule type" value="Genomic_DNA"/>
</dbReference>
<dbReference type="Gene3D" id="1.10.472.10">
    <property type="entry name" value="Cyclin-like"/>
    <property type="match status" value="1"/>
</dbReference>
<gene>
    <name evidence="2" type="ORF">S01H1_49537</name>
</gene>
<accession>X0WEY1</accession>
<evidence type="ECO:0000259" key="1">
    <source>
        <dbReference type="Pfam" id="PF00382"/>
    </source>
</evidence>
<protein>
    <recommendedName>
        <fullName evidence="1">Transcription factor TFIIB cyclin-like domain-containing protein</fullName>
    </recommendedName>
</protein>
<reference evidence="2" key="1">
    <citation type="journal article" date="2014" name="Front. Microbiol.">
        <title>High frequency of phylogenetically diverse reductive dehalogenase-homologous genes in deep subseafloor sedimentary metagenomes.</title>
        <authorList>
            <person name="Kawai M."/>
            <person name="Futagami T."/>
            <person name="Toyoda A."/>
            <person name="Takaki Y."/>
            <person name="Nishi S."/>
            <person name="Hori S."/>
            <person name="Arai W."/>
            <person name="Tsubouchi T."/>
            <person name="Morono Y."/>
            <person name="Uchiyama I."/>
            <person name="Ito T."/>
            <person name="Fujiyama A."/>
            <person name="Inagaki F."/>
            <person name="Takami H."/>
        </authorList>
    </citation>
    <scope>NUCLEOTIDE SEQUENCE</scope>
    <source>
        <strain evidence="2">Expedition CK06-06</strain>
    </source>
</reference>
<dbReference type="AlphaFoldDB" id="X0WEY1"/>
<organism evidence="2">
    <name type="scientific">marine sediment metagenome</name>
    <dbReference type="NCBI Taxonomy" id="412755"/>
    <lineage>
        <taxon>unclassified sequences</taxon>
        <taxon>metagenomes</taxon>
        <taxon>ecological metagenomes</taxon>
    </lineage>
</organism>
<feature type="non-terminal residue" evidence="2">
    <location>
        <position position="179"/>
    </location>
</feature>
<feature type="domain" description="Transcription factor TFIIB cyclin-like" evidence="1">
    <location>
        <begin position="83"/>
        <end position="165"/>
    </location>
</feature>
<name>X0WEY1_9ZZZZ</name>
<comment type="caution">
    <text evidence="2">The sequence shown here is derived from an EMBL/GenBank/DDBJ whole genome shotgun (WGS) entry which is preliminary data.</text>
</comment>
<dbReference type="GO" id="GO:0017025">
    <property type="term" value="F:TBP-class protein binding"/>
    <property type="evidence" value="ECO:0007669"/>
    <property type="project" value="InterPro"/>
</dbReference>
<proteinExistence type="predicted"/>
<dbReference type="Pfam" id="PF00382">
    <property type="entry name" value="TFIIB"/>
    <property type="match status" value="1"/>
</dbReference>
<sequence>MGDVFNINEVFGDETTYKKYLNELTKEDGVCEHKVVMDSGDFQVCTDCGDTKEIFSYDPEWRYYGVQDNRAAKDPSRCRYSSNTASRTIKKALEVRKISDAMVESTIKKYETVVGNKTMRGEKRNGIIAICLWVSLREIGDFRTVTEVGALFNLERKNLYKGLQTYSQAFPGDRTITVT</sequence>